<dbReference type="InterPro" id="IPR020904">
    <property type="entry name" value="Sc_DH/Rdtase_CS"/>
</dbReference>
<dbReference type="CDD" id="cd05233">
    <property type="entry name" value="SDR_c"/>
    <property type="match status" value="1"/>
</dbReference>
<dbReference type="PRINTS" id="PR00080">
    <property type="entry name" value="SDRFAMILY"/>
</dbReference>
<name>A0A175RX97_9HYPH</name>
<organism evidence="4 5">
    <name type="scientific">Aureimonas ureilytica</name>
    <dbReference type="NCBI Taxonomy" id="401562"/>
    <lineage>
        <taxon>Bacteria</taxon>
        <taxon>Pseudomonadati</taxon>
        <taxon>Pseudomonadota</taxon>
        <taxon>Alphaproteobacteria</taxon>
        <taxon>Hyphomicrobiales</taxon>
        <taxon>Aurantimonadaceae</taxon>
        <taxon>Aureimonas</taxon>
    </lineage>
</organism>
<sequence>MSASSRPLALVTGASSGIGTAYVRHLASTGYDILAVARRREALEALKSEIEATHRTTVEVLPADLELDEGLSRVAERLRQGSFVAMLVNNAGFAARGRIGEMDLAAFDRMIRLNVIALAHLTDAAMARMRVENRGTIIQISSGTMFMQLPGNSAYGASKNFVTGFTRTLQAEAEGTGIRVQLLVPGVIATDFHRVAGNDLSRFPPERVMSADDLVTASLRALELGEPVCIPSVPDITDWDAYVAAEQRLSANASRDKPAARYHVTS</sequence>
<evidence type="ECO:0008006" key="6">
    <source>
        <dbReference type="Google" id="ProtNLM"/>
    </source>
</evidence>
<accession>A0A175RX97</accession>
<protein>
    <recommendedName>
        <fullName evidence="6">AraC family transcriptional regulator</fullName>
    </recommendedName>
</protein>
<evidence type="ECO:0000256" key="2">
    <source>
        <dbReference type="ARBA" id="ARBA00023002"/>
    </source>
</evidence>
<dbReference type="PANTHER" id="PTHR44196:SF2">
    <property type="entry name" value="SHORT-CHAIN DEHYDROGENASE-RELATED"/>
    <property type="match status" value="1"/>
</dbReference>
<comment type="similarity">
    <text evidence="1 3">Belongs to the short-chain dehydrogenases/reductases (SDR) family.</text>
</comment>
<dbReference type="PIRSF" id="PIRSF000126">
    <property type="entry name" value="11-beta-HSD1"/>
    <property type="match status" value="1"/>
</dbReference>
<reference evidence="4 5" key="1">
    <citation type="journal article" date="2016" name="Front. Microbiol.">
        <title>Genomic Resource of Rice Seed Associated Bacteria.</title>
        <authorList>
            <person name="Midha S."/>
            <person name="Bansal K."/>
            <person name="Sharma S."/>
            <person name="Kumar N."/>
            <person name="Patil P.P."/>
            <person name="Chaudhry V."/>
            <person name="Patil P.B."/>
        </authorList>
    </citation>
    <scope>NUCLEOTIDE SEQUENCE [LARGE SCALE GENOMIC DNA]</scope>
    <source>
        <strain evidence="4 5">NS365</strain>
    </source>
</reference>
<evidence type="ECO:0000313" key="4">
    <source>
        <dbReference type="EMBL" id="KTR08013.1"/>
    </source>
</evidence>
<gene>
    <name evidence="4" type="ORF">NS365_02085</name>
</gene>
<dbReference type="PROSITE" id="PS00061">
    <property type="entry name" value="ADH_SHORT"/>
    <property type="match status" value="1"/>
</dbReference>
<dbReference type="EMBL" id="LDQA01000007">
    <property type="protein sequence ID" value="KTR08013.1"/>
    <property type="molecule type" value="Genomic_DNA"/>
</dbReference>
<dbReference type="GO" id="GO:0016020">
    <property type="term" value="C:membrane"/>
    <property type="evidence" value="ECO:0007669"/>
    <property type="project" value="TreeGrafter"/>
</dbReference>
<dbReference type="PRINTS" id="PR00081">
    <property type="entry name" value="GDHRDH"/>
</dbReference>
<dbReference type="PATRIC" id="fig|401562.4.peg.4277"/>
<keyword evidence="5" id="KW-1185">Reference proteome</keyword>
<comment type="caution">
    <text evidence="4">The sequence shown here is derived from an EMBL/GenBank/DDBJ whole genome shotgun (WGS) entry which is preliminary data.</text>
</comment>
<dbReference type="GO" id="GO:0016491">
    <property type="term" value="F:oxidoreductase activity"/>
    <property type="evidence" value="ECO:0007669"/>
    <property type="project" value="UniProtKB-KW"/>
</dbReference>
<dbReference type="PANTHER" id="PTHR44196">
    <property type="entry name" value="DEHYDROGENASE/REDUCTASE SDR FAMILY MEMBER 7B"/>
    <property type="match status" value="1"/>
</dbReference>
<dbReference type="AlphaFoldDB" id="A0A175RX97"/>
<dbReference type="Proteomes" id="UP000078529">
    <property type="component" value="Unassembled WGS sequence"/>
</dbReference>
<dbReference type="Gene3D" id="3.40.50.720">
    <property type="entry name" value="NAD(P)-binding Rossmann-like Domain"/>
    <property type="match status" value="1"/>
</dbReference>
<evidence type="ECO:0000313" key="5">
    <source>
        <dbReference type="Proteomes" id="UP000078529"/>
    </source>
</evidence>
<keyword evidence="2" id="KW-0560">Oxidoreductase</keyword>
<dbReference type="InterPro" id="IPR002347">
    <property type="entry name" value="SDR_fam"/>
</dbReference>
<dbReference type="Pfam" id="PF00106">
    <property type="entry name" value="adh_short"/>
    <property type="match status" value="1"/>
</dbReference>
<proteinExistence type="inferred from homology"/>
<evidence type="ECO:0000256" key="1">
    <source>
        <dbReference type="ARBA" id="ARBA00006484"/>
    </source>
</evidence>
<dbReference type="SUPFAM" id="SSF51735">
    <property type="entry name" value="NAD(P)-binding Rossmann-fold domains"/>
    <property type="match status" value="1"/>
</dbReference>
<dbReference type="RefSeq" id="WP_058598626.1">
    <property type="nucleotide sequence ID" value="NZ_LDQA01000007.1"/>
</dbReference>
<evidence type="ECO:0000256" key="3">
    <source>
        <dbReference type="RuleBase" id="RU000363"/>
    </source>
</evidence>
<dbReference type="InterPro" id="IPR036291">
    <property type="entry name" value="NAD(P)-bd_dom_sf"/>
</dbReference>